<evidence type="ECO:0000256" key="1">
    <source>
        <dbReference type="SAM" id="MobiDB-lite"/>
    </source>
</evidence>
<proteinExistence type="predicted"/>
<protein>
    <submittedName>
        <fullName evidence="2">Uncharacterized protein</fullName>
    </submittedName>
</protein>
<organism evidence="2">
    <name type="scientific">Anguilla anguilla</name>
    <name type="common">European freshwater eel</name>
    <name type="synonym">Muraena anguilla</name>
    <dbReference type="NCBI Taxonomy" id="7936"/>
    <lineage>
        <taxon>Eukaryota</taxon>
        <taxon>Metazoa</taxon>
        <taxon>Chordata</taxon>
        <taxon>Craniata</taxon>
        <taxon>Vertebrata</taxon>
        <taxon>Euteleostomi</taxon>
        <taxon>Actinopterygii</taxon>
        <taxon>Neopterygii</taxon>
        <taxon>Teleostei</taxon>
        <taxon>Anguilliformes</taxon>
        <taxon>Anguillidae</taxon>
        <taxon>Anguilla</taxon>
    </lineage>
</organism>
<feature type="region of interest" description="Disordered" evidence="1">
    <location>
        <begin position="1"/>
        <end position="23"/>
    </location>
</feature>
<dbReference type="EMBL" id="GBXM01053433">
    <property type="protein sequence ID" value="JAH55144.1"/>
    <property type="molecule type" value="Transcribed_RNA"/>
</dbReference>
<dbReference type="AlphaFoldDB" id="A0A0E9TN69"/>
<sequence length="23" mass="2416">MFPSDRPPGDAKARSAVRSALVS</sequence>
<evidence type="ECO:0000313" key="2">
    <source>
        <dbReference type="EMBL" id="JAH55144.1"/>
    </source>
</evidence>
<accession>A0A0E9TN69</accession>
<name>A0A0E9TN69_ANGAN</name>
<reference evidence="2" key="2">
    <citation type="journal article" date="2015" name="Fish Shellfish Immunol.">
        <title>Early steps in the European eel (Anguilla anguilla)-Vibrio vulnificus interaction in the gills: Role of the RtxA13 toxin.</title>
        <authorList>
            <person name="Callol A."/>
            <person name="Pajuelo D."/>
            <person name="Ebbesson L."/>
            <person name="Teles M."/>
            <person name="MacKenzie S."/>
            <person name="Amaro C."/>
        </authorList>
    </citation>
    <scope>NUCLEOTIDE SEQUENCE</scope>
</reference>
<reference evidence="2" key="1">
    <citation type="submission" date="2014-11" db="EMBL/GenBank/DDBJ databases">
        <authorList>
            <person name="Amaro Gonzalez C."/>
        </authorList>
    </citation>
    <scope>NUCLEOTIDE SEQUENCE</scope>
</reference>